<name>A0A5P8D6Z1_9CAUD</name>
<sequence length="499" mass="55369">MTTAIPEFQGALAELAGRVGDAVDTLMPRLADATQREGLALITDVYPELVDPFVSASGELTTQWYADGQQSAGKVPSTQVKGRKRAAPANYVPEPAKMPDRDQLAGSGRWALLQKNPTLALRGSSTRAVFDMSRRTVLDNAEREGVRWVRHASANACGYCRMLATRVLTAGQGGAPGLYRSEASGGRAPHRQDAKGHDHCKCLVVPQREGWNAPDYVHDWLDDYNAVSRNADGVLYSPARIARAMETRGAERNRLHRIGQWLDAEDEQRHAVAYYERADDEIAALLGTKTPEAPAKPKRVKRTLDVVEAEMSAAIEAGDEARIDALIDEMDRIEARDAAAVEKAAAKEAAKLAEQQEKLDQMGVLMEQGYDEAEAESEVFGTDIDTIRKREFMAQARRDGHTGKSFEELLGWVLEDMISQQYWAAEDATNGVMIKRQWRDSYDPRKLWSANETTARKYMSEEIAAWFDEHGRVTRAALREAVMAGRGWKQSAMTADFLQ</sequence>
<dbReference type="KEGG" id="vg:60324979"/>
<dbReference type="RefSeq" id="YP_009953504.1">
    <property type="nucleotide sequence ID" value="NC_051623.1"/>
</dbReference>
<proteinExistence type="predicted"/>
<feature type="region of interest" description="Disordered" evidence="1">
    <location>
        <begin position="69"/>
        <end position="88"/>
    </location>
</feature>
<keyword evidence="3" id="KW-1185">Reference proteome</keyword>
<evidence type="ECO:0000313" key="2">
    <source>
        <dbReference type="EMBL" id="QFP94797.1"/>
    </source>
</evidence>
<evidence type="ECO:0000313" key="3">
    <source>
        <dbReference type="Proteomes" id="UP000325974"/>
    </source>
</evidence>
<dbReference type="InterPro" id="IPR057369">
    <property type="entry name" value="VG15"/>
</dbReference>
<reference evidence="2 3" key="1">
    <citation type="submission" date="2019-08" db="EMBL/GenBank/DDBJ databases">
        <authorList>
            <person name="Tisher V."/>
            <person name="Wilcox J."/>
            <person name="Boggs D."/>
            <person name="Byrne M."/>
            <person name="Copriviza J."/>
            <person name="deSilva C."/>
            <person name="Devereaux C."/>
            <person name="Hart C."/>
            <person name="Holyfield W."/>
            <person name="Sciammas C."/>
            <person name="Splaine-Duchscherer K."/>
            <person name="Bonilla C."/>
            <person name="Ettinger A.-S.H."/>
            <person name="Ettinger W.F."/>
            <person name="Haydock J."/>
            <person name="Anders K.R."/>
            <person name="Garlena R.A."/>
            <person name="Russell D.A."/>
            <person name="Pope W.H."/>
            <person name="Jacobs-Sera D."/>
            <person name="Hatfull G.F."/>
        </authorList>
    </citation>
    <scope>NUCLEOTIDE SEQUENCE [LARGE SCALE GENOMIC DNA]</scope>
</reference>
<dbReference type="GeneID" id="60324979"/>
<gene>
    <name evidence="2" type="primary">11</name>
    <name evidence="2" type="ORF">SEA_MARSHAWN_11</name>
</gene>
<protein>
    <submittedName>
        <fullName evidence="2">MuF-like minor capsid protein</fullName>
    </submittedName>
</protein>
<evidence type="ECO:0000256" key="1">
    <source>
        <dbReference type="SAM" id="MobiDB-lite"/>
    </source>
</evidence>
<organism evidence="2 3">
    <name type="scientific">Mycobacterium phage Marshawn</name>
    <dbReference type="NCBI Taxonomy" id="2652423"/>
    <lineage>
        <taxon>Viruses</taxon>
        <taxon>Duplodnaviria</taxon>
        <taxon>Heunggongvirae</taxon>
        <taxon>Uroviricota</taxon>
        <taxon>Caudoviricetes</taxon>
        <taxon>Weiservirinae</taxon>
        <taxon>Anayavirus</taxon>
        <taxon>Anayavirus marshawn</taxon>
    </lineage>
</organism>
<feature type="compositionally biased region" description="Polar residues" evidence="1">
    <location>
        <begin position="69"/>
        <end position="80"/>
    </location>
</feature>
<dbReference type="Proteomes" id="UP000325974">
    <property type="component" value="Segment"/>
</dbReference>
<accession>A0A5P8D6Z1</accession>
<dbReference type="Pfam" id="PF25310">
    <property type="entry name" value="VG15"/>
    <property type="match status" value="1"/>
</dbReference>
<dbReference type="EMBL" id="MN284895">
    <property type="protein sequence ID" value="QFP94797.1"/>
    <property type="molecule type" value="Genomic_DNA"/>
</dbReference>